<dbReference type="InterPro" id="IPR002644">
    <property type="entry name" value="PSII_PsbZ"/>
</dbReference>
<reference evidence="15 16" key="1">
    <citation type="journal article" date="2021" name="bioRxiv">
        <title>The Gossypium anomalum genome as a resource for cotton improvement and evolutionary analysis of hybrid incompatibility.</title>
        <authorList>
            <person name="Grover C.E."/>
            <person name="Yuan D."/>
            <person name="Arick M.A."/>
            <person name="Miller E.R."/>
            <person name="Hu G."/>
            <person name="Peterson D.G."/>
            <person name="Wendel J.F."/>
            <person name="Udall J.A."/>
        </authorList>
    </citation>
    <scope>NUCLEOTIDE SEQUENCE [LARGE SCALE GENOMIC DNA]</scope>
    <source>
        <strain evidence="15">JFW-Udall</strain>
        <tissue evidence="15">Leaf</tissue>
    </source>
</reference>
<protein>
    <recommendedName>
        <fullName evidence="3 12">Photosystem II reaction center protein Z</fullName>
    </recommendedName>
</protein>
<comment type="subunit">
    <text evidence="11">PSII is composed of 1 copy each of membrane proteins PsbA, PsbB, PsbC, PsbD, PsbE, PsbF, PsbH, PsbI, PsbJ, PsbK, PsbL, PsbM, PsbT, PsbY, PsbZ, Psb30/Ycf12, at least 3 peripheral proteins of the oxygen-evolving complex and a large number of cofactors. It forms dimeric complexes.</text>
</comment>
<feature type="transmembrane region" description="Helical" evidence="13">
    <location>
        <begin position="25"/>
        <end position="47"/>
    </location>
</feature>
<feature type="domain" description="Cytochrome b/b6 N-terminal region profile" evidence="14">
    <location>
        <begin position="1"/>
        <end position="124"/>
    </location>
</feature>
<dbReference type="GO" id="GO:0022904">
    <property type="term" value="P:respiratory electron transport chain"/>
    <property type="evidence" value="ECO:0007669"/>
    <property type="project" value="InterPro"/>
</dbReference>
<dbReference type="GO" id="GO:0015979">
    <property type="term" value="P:photosynthesis"/>
    <property type="evidence" value="ECO:0007669"/>
    <property type="project" value="UniProtKB-KW"/>
</dbReference>
<keyword evidence="5 12" id="KW-0602">Photosynthesis</keyword>
<evidence type="ECO:0000256" key="10">
    <source>
        <dbReference type="ARBA" id="ARBA00023276"/>
    </source>
</evidence>
<accession>A0A8J5YBF9</accession>
<dbReference type="GO" id="GO:0009055">
    <property type="term" value="F:electron transfer activity"/>
    <property type="evidence" value="ECO:0007669"/>
    <property type="project" value="InterPro"/>
</dbReference>
<comment type="subcellular location">
    <subcellularLocation>
        <location evidence="1">Membrane</location>
    </subcellularLocation>
</comment>
<proteinExistence type="inferred from homology"/>
<sequence>MMVLMMILHVFRVYLTGGFKKPRELTWVTGVVLGVLTASFGVTGYSLPRDQIGYWAVKIVTGAPETIPVIGSPLVELLRRSASVGQSTLTRFYSLHTFVLPLLTTVFMLMHFLMIRKQGILLIFFLVNIIEGSNGIVLLLVAWRIRNMTIAFQLAVFALIATSSILLISIPIVFASPDGWLSNKNIVIIYLFLSIL</sequence>
<keyword evidence="7 13" id="KW-1133">Transmembrane helix</keyword>
<dbReference type="Pfam" id="PF00033">
    <property type="entry name" value="Cytochrome_B"/>
    <property type="match status" value="1"/>
</dbReference>
<comment type="caution">
    <text evidence="15">The sequence shown here is derived from an EMBL/GenBank/DDBJ whole genome shotgun (WGS) entry which is preliminary data.</text>
</comment>
<evidence type="ECO:0000256" key="9">
    <source>
        <dbReference type="ARBA" id="ARBA00023136"/>
    </source>
</evidence>
<comment type="function">
    <text evidence="12">Controls the interaction of photosystem II (PSII) cores with the light-harvesting antenna, regulates electron flow through the 2 photosystem reaction centers. PSII is a light-driven water plastoquinone oxidoreductase, using light energy to abstract electrons from H(2)O, generating a proton gradient subsequently used for ATP formation.</text>
</comment>
<feature type="transmembrane region" description="Helical" evidence="13">
    <location>
        <begin position="120"/>
        <end position="143"/>
    </location>
</feature>
<keyword evidence="9 13" id="KW-0472">Membrane</keyword>
<keyword evidence="16" id="KW-1185">Reference proteome</keyword>
<evidence type="ECO:0000256" key="11">
    <source>
        <dbReference type="ARBA" id="ARBA00038734"/>
    </source>
</evidence>
<dbReference type="OrthoDB" id="938622at2759"/>
<gene>
    <name evidence="15" type="ORF">CXB51_031154</name>
</gene>
<evidence type="ECO:0000256" key="13">
    <source>
        <dbReference type="SAM" id="Phobius"/>
    </source>
</evidence>
<name>A0A8J5YBF9_9ROSI</name>
<dbReference type="GO" id="GO:0016491">
    <property type="term" value="F:oxidoreductase activity"/>
    <property type="evidence" value="ECO:0007669"/>
    <property type="project" value="InterPro"/>
</dbReference>
<dbReference type="InterPro" id="IPR005797">
    <property type="entry name" value="Cyt_b/b6_N"/>
</dbReference>
<feature type="transmembrane region" description="Helical" evidence="13">
    <location>
        <begin position="92"/>
        <end position="114"/>
    </location>
</feature>
<evidence type="ECO:0000256" key="4">
    <source>
        <dbReference type="ARBA" id="ARBA00022469"/>
    </source>
</evidence>
<dbReference type="AlphaFoldDB" id="A0A8J5YBF9"/>
<evidence type="ECO:0000256" key="7">
    <source>
        <dbReference type="ARBA" id="ARBA00022989"/>
    </source>
</evidence>
<dbReference type="InterPro" id="IPR016174">
    <property type="entry name" value="Di-haem_cyt_TM"/>
</dbReference>
<evidence type="ECO:0000313" key="16">
    <source>
        <dbReference type="Proteomes" id="UP000701853"/>
    </source>
</evidence>
<evidence type="ECO:0000256" key="2">
    <source>
        <dbReference type="ARBA" id="ARBA00008367"/>
    </source>
</evidence>
<dbReference type="Proteomes" id="UP000701853">
    <property type="component" value="Chromosome 12"/>
</dbReference>
<keyword evidence="8 12" id="KW-0793">Thylakoid</keyword>
<dbReference type="Pfam" id="PF01737">
    <property type="entry name" value="Ycf9"/>
    <property type="match status" value="1"/>
</dbReference>
<evidence type="ECO:0000256" key="5">
    <source>
        <dbReference type="ARBA" id="ARBA00022531"/>
    </source>
</evidence>
<dbReference type="NCBIfam" id="TIGR03043">
    <property type="entry name" value="PS_II_psbZ"/>
    <property type="match status" value="1"/>
</dbReference>
<dbReference type="PROSITE" id="PS51002">
    <property type="entry name" value="CYTB_NTER"/>
    <property type="match status" value="1"/>
</dbReference>
<comment type="similarity">
    <text evidence="2 12">Belongs to the PsbZ family.</text>
</comment>
<dbReference type="Gene3D" id="1.20.810.10">
    <property type="entry name" value="Cytochrome Bc1 Complex, Chain C"/>
    <property type="match status" value="1"/>
</dbReference>
<dbReference type="GO" id="GO:0042549">
    <property type="term" value="P:photosystem II stabilization"/>
    <property type="evidence" value="ECO:0007669"/>
    <property type="project" value="InterPro"/>
</dbReference>
<dbReference type="GO" id="GO:0009539">
    <property type="term" value="C:photosystem II reaction center"/>
    <property type="evidence" value="ECO:0007669"/>
    <property type="project" value="InterPro"/>
</dbReference>
<keyword evidence="6 12" id="KW-0812">Transmembrane</keyword>
<evidence type="ECO:0000313" key="15">
    <source>
        <dbReference type="EMBL" id="KAG8474505.1"/>
    </source>
</evidence>
<evidence type="ECO:0000256" key="6">
    <source>
        <dbReference type="ARBA" id="ARBA00022692"/>
    </source>
</evidence>
<dbReference type="EMBL" id="JAHUZN010000012">
    <property type="protein sequence ID" value="KAG8474505.1"/>
    <property type="molecule type" value="Genomic_DNA"/>
</dbReference>
<dbReference type="Gene3D" id="1.10.287.740">
    <property type="entry name" value="Photosystem II PsbZ, reaction centre"/>
    <property type="match status" value="1"/>
</dbReference>
<dbReference type="PANTHER" id="PTHR19271:SF16">
    <property type="entry name" value="CYTOCHROME B"/>
    <property type="match status" value="1"/>
</dbReference>
<evidence type="ECO:0000259" key="14">
    <source>
        <dbReference type="PROSITE" id="PS51002"/>
    </source>
</evidence>
<evidence type="ECO:0000256" key="12">
    <source>
        <dbReference type="RuleBase" id="RU003472"/>
    </source>
</evidence>
<dbReference type="InterPro" id="IPR036512">
    <property type="entry name" value="PSII_PsbZ_sf"/>
</dbReference>
<keyword evidence="10 12" id="KW-0604">Photosystem II</keyword>
<evidence type="ECO:0000256" key="3">
    <source>
        <dbReference type="ARBA" id="ARBA00021665"/>
    </source>
</evidence>
<dbReference type="PANTHER" id="PTHR19271">
    <property type="entry name" value="CYTOCHROME B"/>
    <property type="match status" value="1"/>
</dbReference>
<evidence type="ECO:0000256" key="1">
    <source>
        <dbReference type="ARBA" id="ARBA00004370"/>
    </source>
</evidence>
<feature type="transmembrane region" description="Helical" evidence="13">
    <location>
        <begin position="150"/>
        <end position="174"/>
    </location>
</feature>
<keyword evidence="4 12" id="KW-0674">Reaction center</keyword>
<dbReference type="SUPFAM" id="SSF81342">
    <property type="entry name" value="Transmembrane di-heme cytochromes"/>
    <property type="match status" value="1"/>
</dbReference>
<dbReference type="SUPFAM" id="SSF161055">
    <property type="entry name" value="PsbZ-like"/>
    <property type="match status" value="1"/>
</dbReference>
<organism evidence="15 16">
    <name type="scientific">Gossypium anomalum</name>
    <dbReference type="NCBI Taxonomy" id="47600"/>
    <lineage>
        <taxon>Eukaryota</taxon>
        <taxon>Viridiplantae</taxon>
        <taxon>Streptophyta</taxon>
        <taxon>Embryophyta</taxon>
        <taxon>Tracheophyta</taxon>
        <taxon>Spermatophyta</taxon>
        <taxon>Magnoliopsida</taxon>
        <taxon>eudicotyledons</taxon>
        <taxon>Gunneridae</taxon>
        <taxon>Pentapetalae</taxon>
        <taxon>rosids</taxon>
        <taxon>malvids</taxon>
        <taxon>Malvales</taxon>
        <taxon>Malvaceae</taxon>
        <taxon>Malvoideae</taxon>
        <taxon>Gossypium</taxon>
    </lineage>
</organism>
<dbReference type="InterPro" id="IPR027387">
    <property type="entry name" value="Cytb/b6-like_sf"/>
</dbReference>
<evidence type="ECO:0000256" key="8">
    <source>
        <dbReference type="ARBA" id="ARBA00023078"/>
    </source>
</evidence>